<dbReference type="RefSeq" id="WP_103220268.1">
    <property type="nucleotide sequence ID" value="NZ_PPCN01000001.1"/>
</dbReference>
<dbReference type="SUPFAM" id="SSF48179">
    <property type="entry name" value="6-phosphogluconate dehydrogenase C-terminal domain-like"/>
    <property type="match status" value="1"/>
</dbReference>
<protein>
    <submittedName>
        <fullName evidence="6">3-hydroxyisobutyrate dehydrogenase</fullName>
    </submittedName>
</protein>
<dbReference type="PANTHER" id="PTHR43580">
    <property type="entry name" value="OXIDOREDUCTASE GLYR1-RELATED"/>
    <property type="match status" value="1"/>
</dbReference>
<evidence type="ECO:0000313" key="6">
    <source>
        <dbReference type="EMBL" id="POF33572.1"/>
    </source>
</evidence>
<dbReference type="PIRSF" id="PIRSF000103">
    <property type="entry name" value="HIBADH"/>
    <property type="match status" value="1"/>
</dbReference>
<evidence type="ECO:0000256" key="1">
    <source>
        <dbReference type="ARBA" id="ARBA00023002"/>
    </source>
</evidence>
<dbReference type="InterPro" id="IPR051265">
    <property type="entry name" value="HIBADH-related_NP60_sf"/>
</dbReference>
<dbReference type="AlphaFoldDB" id="A0A2S3V0S1"/>
<dbReference type="EMBL" id="PPCN01000001">
    <property type="protein sequence ID" value="POF33572.1"/>
    <property type="molecule type" value="Genomic_DNA"/>
</dbReference>
<dbReference type="InterPro" id="IPR029154">
    <property type="entry name" value="HIBADH-like_NADP-bd"/>
</dbReference>
<evidence type="ECO:0000259" key="4">
    <source>
        <dbReference type="Pfam" id="PF03446"/>
    </source>
</evidence>
<keyword evidence="7" id="KW-1185">Reference proteome</keyword>
<feature type="domain" description="6-phosphogluconate dehydrogenase NADP-binding" evidence="4">
    <location>
        <begin position="5"/>
        <end position="164"/>
    </location>
</feature>
<comment type="caution">
    <text evidence="6">The sequence shown here is derived from an EMBL/GenBank/DDBJ whole genome shotgun (WGS) entry which is preliminary data.</text>
</comment>
<evidence type="ECO:0000256" key="2">
    <source>
        <dbReference type="ARBA" id="ARBA00023027"/>
    </source>
</evidence>
<proteinExistence type="predicted"/>
<evidence type="ECO:0000259" key="5">
    <source>
        <dbReference type="Pfam" id="PF14833"/>
    </source>
</evidence>
<evidence type="ECO:0000313" key="7">
    <source>
        <dbReference type="Proteomes" id="UP000236959"/>
    </source>
</evidence>
<accession>A0A2S3V0S1</accession>
<reference evidence="6 7" key="1">
    <citation type="submission" date="2018-01" db="EMBL/GenBank/DDBJ databases">
        <title>Genomic Encyclopedia of Archaeal and Bacterial Type Strains, Phase II (KMG-II): from individual species to whole genera.</title>
        <authorList>
            <person name="Goeker M."/>
        </authorList>
    </citation>
    <scope>NUCLEOTIDE SEQUENCE [LARGE SCALE GENOMIC DNA]</scope>
    <source>
        <strain evidence="6 7">DSM 17023</strain>
    </source>
</reference>
<feature type="active site" evidence="3">
    <location>
        <position position="173"/>
    </location>
</feature>
<organism evidence="6 7">
    <name type="scientific">Roseibium marinum</name>
    <dbReference type="NCBI Taxonomy" id="281252"/>
    <lineage>
        <taxon>Bacteria</taxon>
        <taxon>Pseudomonadati</taxon>
        <taxon>Pseudomonadota</taxon>
        <taxon>Alphaproteobacteria</taxon>
        <taxon>Hyphomicrobiales</taxon>
        <taxon>Stappiaceae</taxon>
        <taxon>Roseibium</taxon>
    </lineage>
</organism>
<feature type="domain" description="3-hydroxyisobutyrate dehydrogenase-like NAD-binding" evidence="5">
    <location>
        <begin position="171"/>
        <end position="274"/>
    </location>
</feature>
<dbReference type="Gene3D" id="1.10.1040.10">
    <property type="entry name" value="N-(1-d-carboxylethyl)-l-norvaline Dehydrogenase, domain 2"/>
    <property type="match status" value="1"/>
</dbReference>
<dbReference type="SUPFAM" id="SSF51735">
    <property type="entry name" value="NAD(P)-binding Rossmann-fold domains"/>
    <property type="match status" value="1"/>
</dbReference>
<gene>
    <name evidence="6" type="ORF">CLV41_10120</name>
</gene>
<evidence type="ECO:0000256" key="3">
    <source>
        <dbReference type="PIRSR" id="PIRSR000103-1"/>
    </source>
</evidence>
<keyword evidence="1" id="KW-0560">Oxidoreductase</keyword>
<dbReference type="GO" id="GO:0051287">
    <property type="term" value="F:NAD binding"/>
    <property type="evidence" value="ECO:0007669"/>
    <property type="project" value="InterPro"/>
</dbReference>
<dbReference type="OrthoDB" id="9812907at2"/>
<dbReference type="InterPro" id="IPR013328">
    <property type="entry name" value="6PGD_dom2"/>
</dbReference>
<sequence length="321" mass="33973">MSSLKIGWVGMGRMGYPMAERLVDAGFDTYVWNRTRSKAEPLAAKGATLVDTPRDLAGVDILGTMVSTGKDVEQVYFGENGVLSGDGTPKIFLDCSSISSEQSADIRTRLAERGAELIASPVSGNGKCVKSGKLSAVASGPKAAFDKVEPVISAIAANGASYVGEGELARFCKIAHNVFLGVVTQNLAEITVLAEKAGVPRAAFLDFMNNSVMGSIFTRYKTNAFVNLDWTTTFTPELLRKDLDLGLGAARNLGVPMPVTAATREALQAHFGAATLKEDPDAYLQKDFSALLETVALAAGLELKSEDTPYPTGLELPQAAE</sequence>
<dbReference type="GO" id="GO:0016491">
    <property type="term" value="F:oxidoreductase activity"/>
    <property type="evidence" value="ECO:0007669"/>
    <property type="project" value="UniProtKB-KW"/>
</dbReference>
<dbReference type="InterPro" id="IPR008927">
    <property type="entry name" value="6-PGluconate_DH-like_C_sf"/>
</dbReference>
<name>A0A2S3V0S1_9HYPH</name>
<dbReference type="InterPro" id="IPR036291">
    <property type="entry name" value="NAD(P)-bd_dom_sf"/>
</dbReference>
<dbReference type="Gene3D" id="3.40.50.720">
    <property type="entry name" value="NAD(P)-binding Rossmann-like Domain"/>
    <property type="match status" value="1"/>
</dbReference>
<dbReference type="Pfam" id="PF03446">
    <property type="entry name" value="NAD_binding_2"/>
    <property type="match status" value="1"/>
</dbReference>
<dbReference type="PANTHER" id="PTHR43580:SF2">
    <property type="entry name" value="CYTOKINE-LIKE NUCLEAR FACTOR N-PAC"/>
    <property type="match status" value="1"/>
</dbReference>
<keyword evidence="2" id="KW-0520">NAD</keyword>
<dbReference type="GO" id="GO:0050661">
    <property type="term" value="F:NADP binding"/>
    <property type="evidence" value="ECO:0007669"/>
    <property type="project" value="InterPro"/>
</dbReference>
<dbReference type="InterPro" id="IPR015815">
    <property type="entry name" value="HIBADH-related"/>
</dbReference>
<dbReference type="Pfam" id="PF14833">
    <property type="entry name" value="NAD_binding_11"/>
    <property type="match status" value="1"/>
</dbReference>
<dbReference type="Proteomes" id="UP000236959">
    <property type="component" value="Unassembled WGS sequence"/>
</dbReference>
<dbReference type="InterPro" id="IPR006115">
    <property type="entry name" value="6PGDH_NADP-bd"/>
</dbReference>